<dbReference type="eggNOG" id="KOG0134">
    <property type="taxonomic scope" value="Eukaryota"/>
</dbReference>
<organism evidence="7 8">
    <name type="scientific">Arthroderma benhamiae (strain ATCC MYA-4681 / CBS 112371)</name>
    <name type="common">Trichophyton mentagrophytes</name>
    <dbReference type="NCBI Taxonomy" id="663331"/>
    <lineage>
        <taxon>Eukaryota</taxon>
        <taxon>Fungi</taxon>
        <taxon>Dikarya</taxon>
        <taxon>Ascomycota</taxon>
        <taxon>Pezizomycotina</taxon>
        <taxon>Eurotiomycetes</taxon>
        <taxon>Eurotiomycetidae</taxon>
        <taxon>Onygenales</taxon>
        <taxon>Arthrodermataceae</taxon>
        <taxon>Trichophyton</taxon>
    </lineage>
</organism>
<dbReference type="Gene3D" id="3.40.50.720">
    <property type="entry name" value="NAD(P)-binding Rossmann-like Domain"/>
    <property type="match status" value="1"/>
</dbReference>
<keyword evidence="3" id="KW-0288">FMN</keyword>
<protein>
    <recommendedName>
        <fullName evidence="6">NADH:flavin oxidoreductase/NADH oxidase N-terminal domain-containing protein</fullName>
    </recommendedName>
</protein>
<reference evidence="8" key="1">
    <citation type="journal article" date="2011" name="Genome Biol.">
        <title>Comparative and functional genomics provide insights into the pathogenicity of dermatophytic fungi.</title>
        <authorList>
            <person name="Burmester A."/>
            <person name="Shelest E."/>
            <person name="Gloeckner G."/>
            <person name="Heddergott C."/>
            <person name="Schindler S."/>
            <person name="Staib P."/>
            <person name="Heidel A."/>
            <person name="Felder M."/>
            <person name="Petzold A."/>
            <person name="Szafranski K."/>
            <person name="Feuermann M."/>
            <person name="Pedruzzi I."/>
            <person name="Priebe S."/>
            <person name="Groth M."/>
            <person name="Winkler R."/>
            <person name="Li W."/>
            <person name="Kniemeyer O."/>
            <person name="Schroeckh V."/>
            <person name="Hertweck C."/>
            <person name="Hube B."/>
            <person name="White T.C."/>
            <person name="Platzer M."/>
            <person name="Guthke R."/>
            <person name="Heitman J."/>
            <person name="Woestemeyer J."/>
            <person name="Zipfel P.F."/>
            <person name="Monod M."/>
            <person name="Brakhage A.A."/>
        </authorList>
    </citation>
    <scope>NUCLEOTIDE SEQUENCE [LARGE SCALE GENOMIC DNA]</scope>
    <source>
        <strain evidence="8">ATCC MYA-4681 / CBS 112371</strain>
    </source>
</reference>
<dbReference type="SUPFAM" id="SSF51735">
    <property type="entry name" value="NAD(P)-binding Rossmann-fold domains"/>
    <property type="match status" value="1"/>
</dbReference>
<dbReference type="EMBL" id="ABSU01000004">
    <property type="protein sequence ID" value="EFE35065.1"/>
    <property type="molecule type" value="Genomic_DNA"/>
</dbReference>
<dbReference type="InterPro" id="IPR051799">
    <property type="entry name" value="NADH_flavin_oxidoreductase"/>
</dbReference>
<evidence type="ECO:0000256" key="5">
    <source>
        <dbReference type="SAM" id="MobiDB-lite"/>
    </source>
</evidence>
<evidence type="ECO:0000256" key="3">
    <source>
        <dbReference type="ARBA" id="ARBA00022643"/>
    </source>
</evidence>
<dbReference type="InterPro" id="IPR013785">
    <property type="entry name" value="Aldolase_TIM"/>
</dbReference>
<accession>D4AP54</accession>
<dbReference type="STRING" id="663331.D4AP54"/>
<dbReference type="InterPro" id="IPR001155">
    <property type="entry name" value="OxRdtase_FMN_N"/>
</dbReference>
<evidence type="ECO:0000256" key="2">
    <source>
        <dbReference type="ARBA" id="ARBA00022630"/>
    </source>
</evidence>
<keyword evidence="4" id="KW-0560">Oxidoreductase</keyword>
<evidence type="ECO:0000256" key="4">
    <source>
        <dbReference type="ARBA" id="ARBA00023002"/>
    </source>
</evidence>
<dbReference type="Proteomes" id="UP000008866">
    <property type="component" value="Unassembled WGS sequence"/>
</dbReference>
<dbReference type="SUPFAM" id="SSF51395">
    <property type="entry name" value="FMN-linked oxidoreductases"/>
    <property type="match status" value="1"/>
</dbReference>
<dbReference type="RefSeq" id="XP_003015710.1">
    <property type="nucleotide sequence ID" value="XM_003015664.1"/>
</dbReference>
<gene>
    <name evidence="7" type="ORF">ARB_06021</name>
</gene>
<dbReference type="HOGENOM" id="CLU_863239_0_0_1"/>
<dbReference type="AlphaFoldDB" id="D4AP54"/>
<dbReference type="InterPro" id="IPR036291">
    <property type="entry name" value="NAD(P)-bd_dom_sf"/>
</dbReference>
<keyword evidence="2" id="KW-0285">Flavoprotein</keyword>
<feature type="region of interest" description="Disordered" evidence="5">
    <location>
        <begin position="49"/>
        <end position="70"/>
    </location>
</feature>
<sequence length="322" mass="35567">MTTTDIQDVVRKFADATSLAAEAGFAGVEIHAAHGYLLTQFLSSESNKREDAYGGTASGKGKDRGRNNSSGSRLLERVLKVLAENYHGIYAVMSLERVTNVNTVLEDAENRYHSYNIEAIDLSSLASQVSNGIVPPIRALILNVGWHEQATQAWTEDGFDMSFQVNYLSHFLLTLLLLQNLDKSTQHASNRLGNIANAYQSRKYQRIFNEAADTSDIAKGRWSSQKEHPADRLAGIRRHGAAKLCRVMMRLEKDPKLSGISVLAVDSAAMPTEISRRNDWARGVFLAQIVLKIVAVITTLNLMGPSEQRGDLLVMYCTLGLK</sequence>
<name>D4AP54_ARTBC</name>
<dbReference type="Gene3D" id="3.20.20.70">
    <property type="entry name" value="Aldolase class I"/>
    <property type="match status" value="1"/>
</dbReference>
<comment type="caution">
    <text evidence="7">The sequence shown here is derived from an EMBL/GenBank/DDBJ whole genome shotgun (WGS) entry which is preliminary data.</text>
</comment>
<dbReference type="GO" id="GO:0016491">
    <property type="term" value="F:oxidoreductase activity"/>
    <property type="evidence" value="ECO:0007669"/>
    <property type="project" value="UniProtKB-KW"/>
</dbReference>
<dbReference type="KEGG" id="abe:ARB_06021"/>
<dbReference type="GO" id="GO:0010181">
    <property type="term" value="F:FMN binding"/>
    <property type="evidence" value="ECO:0007669"/>
    <property type="project" value="InterPro"/>
</dbReference>
<evidence type="ECO:0000256" key="1">
    <source>
        <dbReference type="ARBA" id="ARBA00005979"/>
    </source>
</evidence>
<dbReference type="PANTHER" id="PTHR43656:SF2">
    <property type="entry name" value="BINDING OXIDOREDUCTASE, PUTATIVE (AFU_ORTHOLOGUE AFUA_2G08260)-RELATED"/>
    <property type="match status" value="1"/>
</dbReference>
<evidence type="ECO:0000313" key="7">
    <source>
        <dbReference type="EMBL" id="EFE35065.1"/>
    </source>
</evidence>
<comment type="similarity">
    <text evidence="1">Belongs to the NADH:flavin oxidoreductase/NADH oxidase family.</text>
</comment>
<feature type="domain" description="NADH:flavin oxidoreductase/NADH oxidase N-terminal" evidence="6">
    <location>
        <begin position="1"/>
        <end position="56"/>
    </location>
</feature>
<proteinExistence type="inferred from homology"/>
<dbReference type="GeneID" id="9525991"/>
<dbReference type="Pfam" id="PF00724">
    <property type="entry name" value="Oxidored_FMN"/>
    <property type="match status" value="1"/>
</dbReference>
<keyword evidence="8" id="KW-1185">Reference proteome</keyword>
<evidence type="ECO:0000259" key="6">
    <source>
        <dbReference type="Pfam" id="PF00724"/>
    </source>
</evidence>
<dbReference type="PANTHER" id="PTHR43656">
    <property type="entry name" value="BINDING OXIDOREDUCTASE, PUTATIVE (AFU_ORTHOLOGUE AFUA_2G08260)-RELATED"/>
    <property type="match status" value="1"/>
</dbReference>
<evidence type="ECO:0000313" key="8">
    <source>
        <dbReference type="Proteomes" id="UP000008866"/>
    </source>
</evidence>